<organism evidence="1 2">
    <name type="scientific">Amycolatopsis dongchuanensis</name>
    <dbReference type="NCBI Taxonomy" id="1070866"/>
    <lineage>
        <taxon>Bacteria</taxon>
        <taxon>Bacillati</taxon>
        <taxon>Actinomycetota</taxon>
        <taxon>Actinomycetes</taxon>
        <taxon>Pseudonocardiales</taxon>
        <taxon>Pseudonocardiaceae</taxon>
        <taxon>Amycolatopsis</taxon>
    </lineage>
</organism>
<name>A0ABP8VFV1_9PSEU</name>
<evidence type="ECO:0000313" key="2">
    <source>
        <dbReference type="Proteomes" id="UP001500192"/>
    </source>
</evidence>
<sequence>MSRTTLHDVQLWDGTWTWCYGFRDGLPVWKWGTAPAGLVTKSQLWEQRLRRRRGQDPFGLLVFRKRGCGEQVGELFRIDLALPSRRMSARWRASIEAMGRAHRTCRRCGSEFENYVPTSTWKCWECMQTTGDFGAPPGVELEPTGAPVAA</sequence>
<proteinExistence type="predicted"/>
<gene>
    <name evidence="1" type="ORF">GCM10023214_62490</name>
</gene>
<dbReference type="Proteomes" id="UP001500192">
    <property type="component" value="Unassembled WGS sequence"/>
</dbReference>
<dbReference type="InterPro" id="IPR048142">
    <property type="entry name" value="QRL_CxxC_CxxC"/>
</dbReference>
<reference evidence="2" key="1">
    <citation type="journal article" date="2019" name="Int. J. Syst. Evol. Microbiol.">
        <title>The Global Catalogue of Microorganisms (GCM) 10K type strain sequencing project: providing services to taxonomists for standard genome sequencing and annotation.</title>
        <authorList>
            <consortium name="The Broad Institute Genomics Platform"/>
            <consortium name="The Broad Institute Genome Sequencing Center for Infectious Disease"/>
            <person name="Wu L."/>
            <person name="Ma J."/>
        </authorList>
    </citation>
    <scope>NUCLEOTIDE SEQUENCE [LARGE SCALE GENOMIC DNA]</scope>
    <source>
        <strain evidence="2">JCM 18054</strain>
    </source>
</reference>
<accession>A0ABP8VFV1</accession>
<dbReference type="RefSeq" id="WP_346055836.1">
    <property type="nucleotide sequence ID" value="NZ_BAABIB010000122.1"/>
</dbReference>
<comment type="caution">
    <text evidence="1">The sequence shown here is derived from an EMBL/GenBank/DDBJ whole genome shotgun (WGS) entry which is preliminary data.</text>
</comment>
<dbReference type="NCBIfam" id="NF041638">
    <property type="entry name" value="QRL_CxxC_CxxC"/>
    <property type="match status" value="1"/>
</dbReference>
<evidence type="ECO:0000313" key="1">
    <source>
        <dbReference type="EMBL" id="GAA4661703.1"/>
    </source>
</evidence>
<protein>
    <submittedName>
        <fullName evidence="1">Uncharacterized protein</fullName>
    </submittedName>
</protein>
<dbReference type="EMBL" id="BAABIB010000122">
    <property type="protein sequence ID" value="GAA4661703.1"/>
    <property type="molecule type" value="Genomic_DNA"/>
</dbReference>
<keyword evidence="2" id="KW-1185">Reference proteome</keyword>